<dbReference type="InterPro" id="IPR003343">
    <property type="entry name" value="Big_2"/>
</dbReference>
<dbReference type="Pfam" id="PF19085">
    <property type="entry name" value="Choline_bind_2"/>
    <property type="match status" value="1"/>
</dbReference>
<organism evidence="8 9">
    <name type="scientific">Hungatella effluvii</name>
    <dbReference type="NCBI Taxonomy" id="1096246"/>
    <lineage>
        <taxon>Bacteria</taxon>
        <taxon>Bacillati</taxon>
        <taxon>Bacillota</taxon>
        <taxon>Clostridia</taxon>
        <taxon>Lachnospirales</taxon>
        <taxon>Lachnospiraceae</taxon>
        <taxon>Hungatella</taxon>
    </lineage>
</organism>
<dbReference type="SUPFAM" id="SSF49373">
    <property type="entry name" value="Invasin/intimin cell-adhesion fragments"/>
    <property type="match status" value="1"/>
</dbReference>
<gene>
    <name evidence="8" type="ORF">DFR60_109158</name>
</gene>
<dbReference type="Gene3D" id="3.20.20.70">
    <property type="entry name" value="Aldolase class I"/>
    <property type="match status" value="1"/>
</dbReference>
<feature type="region of interest" description="Disordered" evidence="4">
    <location>
        <begin position="31"/>
        <end position="72"/>
    </location>
</feature>
<dbReference type="Gene3D" id="2.60.40.3630">
    <property type="match status" value="1"/>
</dbReference>
<dbReference type="Gene3D" id="2.70.98.10">
    <property type="match status" value="1"/>
</dbReference>
<proteinExistence type="predicted"/>
<dbReference type="InterPro" id="IPR013780">
    <property type="entry name" value="Glyco_hydro_b"/>
</dbReference>
<dbReference type="Gene3D" id="2.60.120.200">
    <property type="match status" value="1"/>
</dbReference>
<dbReference type="InterPro" id="IPR038637">
    <property type="entry name" value="NPCBM_sf"/>
</dbReference>
<evidence type="ECO:0000256" key="5">
    <source>
        <dbReference type="SAM" id="SignalP"/>
    </source>
</evidence>
<feature type="domain" description="Glycosyl hydrolase family 98 putative carbohydrate-binding module" evidence="7">
    <location>
        <begin position="82"/>
        <end position="234"/>
    </location>
</feature>
<feature type="compositionally biased region" description="Low complexity" evidence="4">
    <location>
        <begin position="52"/>
        <end position="72"/>
    </location>
</feature>
<evidence type="ECO:0000256" key="3">
    <source>
        <dbReference type="ARBA" id="ARBA00023295"/>
    </source>
</evidence>
<dbReference type="SMART" id="SM00635">
    <property type="entry name" value="BID_2"/>
    <property type="match status" value="1"/>
</dbReference>
<dbReference type="InterPro" id="IPR019563">
    <property type="entry name" value="GH97_catalytic"/>
</dbReference>
<dbReference type="InterPro" id="IPR013222">
    <property type="entry name" value="Glyco_hyd_98_carb-bd"/>
</dbReference>
<dbReference type="RefSeq" id="WP_110324074.1">
    <property type="nucleotide sequence ID" value="NZ_QJKD01000009.1"/>
</dbReference>
<dbReference type="Pfam" id="PF07554">
    <property type="entry name" value="FIVAR"/>
    <property type="match status" value="1"/>
</dbReference>
<dbReference type="SUPFAM" id="SSF49899">
    <property type="entry name" value="Concanavalin A-like lectins/glucanases"/>
    <property type="match status" value="1"/>
</dbReference>
<comment type="caution">
    <text evidence="8">The sequence shown here is derived from an EMBL/GenBank/DDBJ whole genome shotgun (WGS) entry which is preliminary data.</text>
</comment>
<dbReference type="InterPro" id="IPR022038">
    <property type="entry name" value="Ig-like_bact"/>
</dbReference>
<feature type="compositionally biased region" description="Acidic residues" evidence="4">
    <location>
        <begin position="1348"/>
        <end position="1364"/>
    </location>
</feature>
<dbReference type="Gene3D" id="2.60.40.1080">
    <property type="match status" value="2"/>
</dbReference>
<feature type="compositionally biased region" description="Polar residues" evidence="4">
    <location>
        <begin position="1466"/>
        <end position="1475"/>
    </location>
</feature>
<dbReference type="InterPro" id="IPR052720">
    <property type="entry name" value="Glycosyl_hydrolase_97"/>
</dbReference>
<name>A0A2V3Y3S2_9FIRM</name>
<keyword evidence="5" id="KW-0732">Signal</keyword>
<dbReference type="Pfam" id="PF10566">
    <property type="entry name" value="Glyco_hydro_97"/>
    <property type="match status" value="1"/>
</dbReference>
<dbReference type="InterPro" id="IPR018337">
    <property type="entry name" value="Cell_wall/Cho-bd_repeat"/>
</dbReference>
<dbReference type="Gene3D" id="2.60.40.1180">
    <property type="entry name" value="Golgi alpha-mannosidase II"/>
    <property type="match status" value="1"/>
</dbReference>
<accession>A0A2V3Y3S2</accession>
<feature type="region of interest" description="Disordered" evidence="4">
    <location>
        <begin position="1347"/>
        <end position="1367"/>
    </location>
</feature>
<dbReference type="InterPro" id="IPR029486">
    <property type="entry name" value="GH97_N"/>
</dbReference>
<keyword evidence="2" id="KW-0378">Hydrolase</keyword>
<dbReference type="GO" id="GO:0016798">
    <property type="term" value="F:hydrolase activity, acting on glycosyl bonds"/>
    <property type="evidence" value="ECO:0007669"/>
    <property type="project" value="UniProtKB-KW"/>
</dbReference>
<reference evidence="8 9" key="1">
    <citation type="submission" date="2018-05" db="EMBL/GenBank/DDBJ databases">
        <title>Genomic Encyclopedia of Type Strains, Phase IV (KMG-IV): sequencing the most valuable type-strain genomes for metagenomic binning, comparative biology and taxonomic classification.</title>
        <authorList>
            <person name="Goeker M."/>
        </authorList>
    </citation>
    <scope>NUCLEOTIDE SEQUENCE [LARGE SCALE GENOMIC DNA]</scope>
    <source>
        <strain evidence="8 9">DSM 24995</strain>
    </source>
</reference>
<dbReference type="SUPFAM" id="SSF51445">
    <property type="entry name" value="(Trans)glycosidases"/>
    <property type="match status" value="1"/>
</dbReference>
<dbReference type="InterPro" id="IPR014718">
    <property type="entry name" value="GH-type_carb-bd"/>
</dbReference>
<dbReference type="SUPFAM" id="SSF69360">
    <property type="entry name" value="Cell wall binding repeat"/>
    <property type="match status" value="1"/>
</dbReference>
<dbReference type="Pfam" id="PF08305">
    <property type="entry name" value="NPCBM"/>
    <property type="match status" value="1"/>
</dbReference>
<sequence length="1604" mass="175961">MKKKFMKRAMVAGLCAAMTTTSLSPACASVDLESGQSTREEQPAPVRRKASDSNANRKASSSNAADKASPSDAKAWLMRNSATPPAYLSSMEFTGSQAGYGKWTMDKDFDTNKPIELKLSEDSTTIFEKGMTANAEAWITYDVSEYGGKIFFAYAGVHYGQISAPSGSGDCDFKVEIDGVTKWESSKVLSAADIAEKAVVEIPEGAKELKLWIGKGGDDGKYDHGVWAKASIVENKAMLKAMETLSVNAPSYLEVGAEGKMTVRGKLFDETEARFGEDIIVSCESDNEDIATVDGEGGSWKVNGIGDGIAVITVTAVNENTGEYLEQSVEILVGEDEENTRSVESPNGEHKLLFTLTPAGKLQYRVVTDANEEMNVMAAGVTAGLDTNLGDFSNDLEWADESVKTSEVTDSYELLGAKKSHVEAAGNEMVLSFKKKEPAKGAEDVTFRVIARAYDDGVAFRYQISAEEKKKLTISEEKTAFVLPDEAVSQAMEFVNHNEAREKEKTNSQLTGAYCMPLLYESNGTYGLISEAALSQEYAGAAFYGDGTGKLDVRFSSGDLKPTTKVETSTSVQDPWAEGEEHPWESPWRFVVMGDLNTINSNTMAETLSPEAVIDTDWIEPGACAWTWLNGEGTSSFDTYKKYVDLAAEMGWEYVLLDEGWQPKVDSGGYVYKGYFDWFDDLMEYADEKGVGVFVWANNADLNTPEKQEVISEWAAKGVKGVKPDFFNSHSQEQMKIYMQLIQKTAENHMILNIHGAPKATGERRTYPHLLTREGIHGAEQILFDSAGVTARHNCMLPFVRNAVGPADYTPMLSVDKHNSPYGGGNTYSYQGHYTAGQMAAMPVIIETGINCMADRADIYLNSATRPLYERMPAAWDNSSVLDADLGSYVVIERETSDGRWYIGVINDEARQADLDMSFLPEDGEFYAYIVEDGNGPDVLTIRTEKVTSEDMISLELKEAGGALIMIQSEALSEVTEITLNKELVELTMGKTETLTASVAPDDAKIKNVIWESSDEKVVKVEKGRLTPVGIGIATVKASCGSAAAVCEVRVYPDEYLKLDRWEVINEDLEYWTLNSENVLTVTTQSGGIYTNSKNTANNEFMIKADRDFEASVKLTFAPEADYQAAGLLILGDESPSSSHKAESYAGLWRRYHSSFGGNVLNMVNYNGKLGEDDQKADHAVNDPIWLKLVKDGNTITSYTSEDGITWEQLGTGENVKLNGAEIIKVGVYAGNDQPSGKPQAPNSPAVFENFTYKVKESEAEIIPFGQKSLLEVMGVKLETEGRTEYALGDEFDPSGYTFTAYYTDGTSEEISGNDCEVTGFDSLEIGVKEVQFTYQGKSVTVEVNVISDEEPEPEPEPDPTDPAEEAREKLKAAIDRLKEELSALNSKDYTQESWDKLQAALKQAEAVAEDEDAAQQKIERMMKDLADARNGLEKTPEPEPEPTPEPTPDSGSSSDSGSDSSYTPAVSSPGVNAVTGTWTMTQNGAWQFTSGGQQYKNEWAAVTIPNADASKGQETYAWYRFDENGYMITGWFTDTDGAKYYFQEEVNGSEGRMMTGWVQVKDADGSMKWYYFNPVSDGTRGKMLVNTTTPDGYRVDENGVWVQ</sequence>
<keyword evidence="9" id="KW-1185">Reference proteome</keyword>
<dbReference type="SUPFAM" id="SSF49785">
    <property type="entry name" value="Galactose-binding domain-like"/>
    <property type="match status" value="1"/>
</dbReference>
<feature type="region of interest" description="Disordered" evidence="4">
    <location>
        <begin position="1432"/>
        <end position="1475"/>
    </location>
</feature>
<dbReference type="Gene3D" id="2.60.120.1060">
    <property type="entry name" value="NPCBM/NEW2 domain"/>
    <property type="match status" value="1"/>
</dbReference>
<dbReference type="Gene3D" id="1.20.1270.90">
    <property type="entry name" value="AF1782-like"/>
    <property type="match status" value="1"/>
</dbReference>
<dbReference type="SMART" id="SM00776">
    <property type="entry name" value="NPCBM"/>
    <property type="match status" value="1"/>
</dbReference>
<dbReference type="GO" id="GO:0030246">
    <property type="term" value="F:carbohydrate binding"/>
    <property type="evidence" value="ECO:0007669"/>
    <property type="project" value="InterPro"/>
</dbReference>
<evidence type="ECO:0000259" key="7">
    <source>
        <dbReference type="SMART" id="SM00776"/>
    </source>
</evidence>
<evidence type="ECO:0000256" key="1">
    <source>
        <dbReference type="ARBA" id="ARBA00022737"/>
    </source>
</evidence>
<dbReference type="InterPro" id="IPR008979">
    <property type="entry name" value="Galactose-bd-like_sf"/>
</dbReference>
<dbReference type="Proteomes" id="UP000248057">
    <property type="component" value="Unassembled WGS sequence"/>
</dbReference>
<keyword evidence="3" id="KW-0326">Glycosidase</keyword>
<keyword evidence="1" id="KW-0677">Repeat</keyword>
<feature type="domain" description="BIG2" evidence="6">
    <location>
        <begin position="974"/>
        <end position="1048"/>
    </location>
</feature>
<dbReference type="InterPro" id="IPR008964">
    <property type="entry name" value="Invasin/intimin_cell_adhesion"/>
</dbReference>
<dbReference type="InterPro" id="IPR017853">
    <property type="entry name" value="GH"/>
</dbReference>
<dbReference type="InterPro" id="IPR029483">
    <property type="entry name" value="GH97_C"/>
</dbReference>
<dbReference type="PANTHER" id="PTHR35803:SF2">
    <property type="entry name" value="RETAINING ALPHA-GALACTOSIDASE"/>
    <property type="match status" value="1"/>
</dbReference>
<evidence type="ECO:0000313" key="9">
    <source>
        <dbReference type="Proteomes" id="UP000248057"/>
    </source>
</evidence>
<dbReference type="InterPro" id="IPR013785">
    <property type="entry name" value="Aldolase_TIM"/>
</dbReference>
<dbReference type="Gene3D" id="2.10.270.10">
    <property type="entry name" value="Cholin Binding"/>
    <property type="match status" value="1"/>
</dbReference>
<evidence type="ECO:0000256" key="2">
    <source>
        <dbReference type="ARBA" id="ARBA00022801"/>
    </source>
</evidence>
<dbReference type="Pfam" id="PF07081">
    <property type="entry name" value="DUF1349"/>
    <property type="match status" value="1"/>
</dbReference>
<dbReference type="Pfam" id="PF02368">
    <property type="entry name" value="Big_2"/>
    <property type="match status" value="1"/>
</dbReference>
<feature type="signal peptide" evidence="5">
    <location>
        <begin position="1"/>
        <end position="28"/>
    </location>
</feature>
<evidence type="ECO:0000256" key="4">
    <source>
        <dbReference type="SAM" id="MobiDB-lite"/>
    </source>
</evidence>
<dbReference type="Pfam" id="PF07523">
    <property type="entry name" value="Big_3"/>
    <property type="match status" value="1"/>
</dbReference>
<dbReference type="Pfam" id="PF14509">
    <property type="entry name" value="GH97_C"/>
    <property type="match status" value="1"/>
</dbReference>
<feature type="chain" id="PRO_5016079824" evidence="5">
    <location>
        <begin position="29"/>
        <end position="1604"/>
    </location>
</feature>
<dbReference type="GeneID" id="86062795"/>
<dbReference type="InterPro" id="IPR013320">
    <property type="entry name" value="ConA-like_dom_sf"/>
</dbReference>
<evidence type="ECO:0000259" key="6">
    <source>
        <dbReference type="SMART" id="SM00635"/>
    </source>
</evidence>
<dbReference type="EMBL" id="QJKD01000009">
    <property type="protein sequence ID" value="PXX51754.1"/>
    <property type="molecule type" value="Genomic_DNA"/>
</dbReference>
<dbReference type="Pfam" id="PF14508">
    <property type="entry name" value="GH97_N"/>
    <property type="match status" value="1"/>
</dbReference>
<dbReference type="PANTHER" id="PTHR35803">
    <property type="entry name" value="GLUCAN 1,4-ALPHA-GLUCOSIDASE SUSB-RELATED"/>
    <property type="match status" value="1"/>
</dbReference>
<protein>
    <submittedName>
        <fullName evidence="8">Ig-like protein group 2</fullName>
    </submittedName>
</protein>
<feature type="compositionally biased region" description="Low complexity" evidence="4">
    <location>
        <begin position="1449"/>
        <end position="1465"/>
    </location>
</feature>
<feature type="region of interest" description="Disordered" evidence="4">
    <location>
        <begin position="562"/>
        <end position="581"/>
    </location>
</feature>
<evidence type="ECO:0000313" key="8">
    <source>
        <dbReference type="EMBL" id="PXX51754.1"/>
    </source>
</evidence>
<dbReference type="InterPro" id="IPR009784">
    <property type="entry name" value="DUF1349"/>
</dbReference>